<accession>A0A975U776</accession>
<evidence type="ECO:0000256" key="2">
    <source>
        <dbReference type="PROSITE-ProRule" id="PRU00335"/>
    </source>
</evidence>
<evidence type="ECO:0000259" key="3">
    <source>
        <dbReference type="PROSITE" id="PS50977"/>
    </source>
</evidence>
<proteinExistence type="predicted"/>
<dbReference type="KEGG" id="vos:KNV97_02770"/>
<dbReference type="EMBL" id="CP076642">
    <property type="protein sequence ID" value="QXO16447.1"/>
    <property type="molecule type" value="Genomic_DNA"/>
</dbReference>
<keyword evidence="1 2" id="KW-0238">DNA-binding</keyword>
<dbReference type="InterPro" id="IPR050624">
    <property type="entry name" value="HTH-type_Tx_Regulator"/>
</dbReference>
<name>A0A975U776_9VIBR</name>
<dbReference type="InterPro" id="IPR009057">
    <property type="entry name" value="Homeodomain-like_sf"/>
</dbReference>
<dbReference type="InterPro" id="IPR001647">
    <property type="entry name" value="HTH_TetR"/>
</dbReference>
<dbReference type="Proteomes" id="UP000694232">
    <property type="component" value="Chromosome 2"/>
</dbReference>
<dbReference type="RefSeq" id="WP_136483946.1">
    <property type="nucleotide sequence ID" value="NZ_CP076642.1"/>
</dbReference>
<dbReference type="PROSITE" id="PS50977">
    <property type="entry name" value="HTH_TETR_2"/>
    <property type="match status" value="1"/>
</dbReference>
<dbReference type="GO" id="GO:0003677">
    <property type="term" value="F:DNA binding"/>
    <property type="evidence" value="ECO:0007669"/>
    <property type="project" value="UniProtKB-UniRule"/>
</dbReference>
<dbReference type="PRINTS" id="PR00455">
    <property type="entry name" value="HTHTETR"/>
</dbReference>
<dbReference type="AlphaFoldDB" id="A0A975U776"/>
<feature type="domain" description="HTH tetR-type" evidence="3">
    <location>
        <begin position="15"/>
        <end position="75"/>
    </location>
</feature>
<evidence type="ECO:0000313" key="5">
    <source>
        <dbReference type="Proteomes" id="UP000694232"/>
    </source>
</evidence>
<dbReference type="SUPFAM" id="SSF46689">
    <property type="entry name" value="Homeodomain-like"/>
    <property type="match status" value="1"/>
</dbReference>
<dbReference type="Gene3D" id="1.10.357.10">
    <property type="entry name" value="Tetracycline Repressor, domain 2"/>
    <property type="match status" value="1"/>
</dbReference>
<keyword evidence="5" id="KW-1185">Reference proteome</keyword>
<evidence type="ECO:0000256" key="1">
    <source>
        <dbReference type="ARBA" id="ARBA00023125"/>
    </source>
</evidence>
<protein>
    <submittedName>
        <fullName evidence="4">TetR/AcrR family transcriptional regulator</fullName>
    </submittedName>
</protein>
<dbReference type="PANTHER" id="PTHR43479:SF12">
    <property type="entry name" value="TRANSCRIPTIONAL REGULATORY PROTEIN"/>
    <property type="match status" value="1"/>
</dbReference>
<sequence length="265" mass="30663">MTEKRQGRRSAQDAQKTRYHILKVAAEMFCELGYARVSLRHISEKAGVSHSLIRHHFGSKEKIWHSISDGLHLYMQSYIRTVIAHIPADTPANIKLYRFLIRILAHALIIKQPIQLIADAARQENALVDYFIDNAGEMEALIAALAEQYNEQYPETPINIWETKWHLIMFAHSAASMTPLLKDTWSDETDDVDDCLLRHWQLFNQMMAQKFHVPEEAVLKPTSVKALLHPHDYDWEKQCVTLCCQDDNKDREEETLPCRASLSDK</sequence>
<reference evidence="4" key="1">
    <citation type="submission" date="2021-06" db="EMBL/GenBank/DDBJ databases">
        <title>Vibrio nov. sp., novel gut bacterium isolated from Yellow Sea oyster.</title>
        <authorList>
            <person name="Muhammad N."/>
            <person name="Nguyen T.H."/>
            <person name="Lee Y.-J."/>
            <person name="Ko J."/>
            <person name="Kim S.-G."/>
        </authorList>
    </citation>
    <scope>NUCLEOTIDE SEQUENCE</scope>
    <source>
        <strain evidence="4">OG9-811</strain>
    </source>
</reference>
<evidence type="ECO:0000313" key="4">
    <source>
        <dbReference type="EMBL" id="QXO16447.1"/>
    </source>
</evidence>
<gene>
    <name evidence="4" type="ORF">KNV97_02770</name>
</gene>
<dbReference type="PANTHER" id="PTHR43479">
    <property type="entry name" value="ACREF/ENVCD OPERON REPRESSOR-RELATED"/>
    <property type="match status" value="1"/>
</dbReference>
<feature type="DNA-binding region" description="H-T-H motif" evidence="2">
    <location>
        <begin position="38"/>
        <end position="57"/>
    </location>
</feature>
<organism evidence="4 5">
    <name type="scientific">Vibrio ostreae</name>
    <dbReference type="NCBI Taxonomy" id="2841925"/>
    <lineage>
        <taxon>Bacteria</taxon>
        <taxon>Pseudomonadati</taxon>
        <taxon>Pseudomonadota</taxon>
        <taxon>Gammaproteobacteria</taxon>
        <taxon>Vibrionales</taxon>
        <taxon>Vibrionaceae</taxon>
        <taxon>Vibrio</taxon>
    </lineage>
</organism>
<dbReference type="Pfam" id="PF00440">
    <property type="entry name" value="TetR_N"/>
    <property type="match status" value="1"/>
</dbReference>